<feature type="domain" description="PAS" evidence="8">
    <location>
        <begin position="181"/>
        <end position="223"/>
    </location>
</feature>
<dbReference type="PRINTS" id="PR00344">
    <property type="entry name" value="BCTRLSENSOR"/>
</dbReference>
<dbReference type="InterPro" id="IPR001610">
    <property type="entry name" value="PAC"/>
</dbReference>
<feature type="domain" description="Histidine kinase" evidence="6">
    <location>
        <begin position="439"/>
        <end position="648"/>
    </location>
</feature>
<dbReference type="SUPFAM" id="SSF47384">
    <property type="entry name" value="Homodimeric domain of signal transducing histidine kinase"/>
    <property type="match status" value="1"/>
</dbReference>
<proteinExistence type="predicted"/>
<organism evidence="10 11">
    <name type="scientific">Candidatus Geothrix odensensis</name>
    <dbReference type="NCBI Taxonomy" id="2954440"/>
    <lineage>
        <taxon>Bacteria</taxon>
        <taxon>Pseudomonadati</taxon>
        <taxon>Acidobacteriota</taxon>
        <taxon>Holophagae</taxon>
        <taxon>Holophagales</taxon>
        <taxon>Holophagaceae</taxon>
        <taxon>Geothrix</taxon>
    </lineage>
</organism>
<dbReference type="CDD" id="cd00082">
    <property type="entry name" value="HisKA"/>
    <property type="match status" value="1"/>
</dbReference>
<dbReference type="InterPro" id="IPR003594">
    <property type="entry name" value="HATPase_dom"/>
</dbReference>
<sequence>MTDRHQGTDAAAVQFMVVDLLGEILKFSESPAGMGQFLTRKLREVLGVRAVAMLQHGSDLQRDPLRIVALEPERAGTGNLLAGLSQVLTADPEPNHAAIYFQPLVPKALGEALASLEVKSLSLTPLRVGGLRVGTLIALDHLDFQRTDDVIHMLDVLSPVFALILRNALHFEAQEEKVVAQAEEHRALLRTNLDGYLMVNARGDLLDANDAYLRMSGYAIEELRTLHMSDLEAVESRHETDQHTERMKAEGMDRFQSRHRRKDGSSFPVEVSTTYIPSRDLIIGFIRDLTEKVEAEKALRDSEAHHRELIEILGEGVASTDLHETIIMANPEAARIFGVVPEQLIGQNFRTFMDDTDWRQVREQTTRRVAGQTDSYQTHIRRADGTRRTLQLTATPRRDAAGQVTGSLAVFRDITDELRTQEALRLSQKMESLGNLAGGLAHDMNNVLGAILGLATTNLDLQPEGSRLHSTFQTITKACLRGRNMVKSLLDFARKDMTGERSVSLNHLVQEEARLLERTIPASVAIRLDLDPQVGTILGDPDALSLVLMNLCVNAVDAMPEGGHLTLGTRNQLDGRVLLTVADTGSGMSPETLEHAIEPFYTTKPQGKGTGLGLSLAYSTVKAHHGDFTIQSRLGQGTTVEMRFQPALTQAESAPREEEATQSGAPCHILLVDDDELIQSSVAAQLEVMGHEATVTSSGEQAMELVNGGFQPDAVILDMNMPGWGGARTLPRLRAALPEVPILLSTGRADQRALDLARAIQGVTILAKPYSFRELQATFSAILPKR</sequence>
<dbReference type="GO" id="GO:0000155">
    <property type="term" value="F:phosphorelay sensor kinase activity"/>
    <property type="evidence" value="ECO:0007669"/>
    <property type="project" value="InterPro"/>
</dbReference>
<dbReference type="InterPro" id="IPR005467">
    <property type="entry name" value="His_kinase_dom"/>
</dbReference>
<dbReference type="InterPro" id="IPR013656">
    <property type="entry name" value="PAS_4"/>
</dbReference>
<feature type="domain" description="Response regulatory" evidence="7">
    <location>
        <begin position="668"/>
        <end position="783"/>
    </location>
</feature>
<dbReference type="Proteomes" id="UP000709959">
    <property type="component" value="Unassembled WGS sequence"/>
</dbReference>
<dbReference type="Pfam" id="PF08448">
    <property type="entry name" value="PAS_4"/>
    <property type="match status" value="1"/>
</dbReference>
<dbReference type="InterPro" id="IPR001789">
    <property type="entry name" value="Sig_transdc_resp-reg_receiver"/>
</dbReference>
<dbReference type="SUPFAM" id="SSF52172">
    <property type="entry name" value="CheY-like"/>
    <property type="match status" value="1"/>
</dbReference>
<feature type="domain" description="PAC" evidence="9">
    <location>
        <begin position="374"/>
        <end position="426"/>
    </location>
</feature>
<evidence type="ECO:0000259" key="6">
    <source>
        <dbReference type="PROSITE" id="PS50109"/>
    </source>
</evidence>
<dbReference type="InterPro" id="IPR003661">
    <property type="entry name" value="HisK_dim/P_dom"/>
</dbReference>
<dbReference type="SMART" id="SM00387">
    <property type="entry name" value="HATPase_c"/>
    <property type="match status" value="1"/>
</dbReference>
<dbReference type="EMBL" id="JADKCH010000005">
    <property type="protein sequence ID" value="MBK8572567.1"/>
    <property type="molecule type" value="Genomic_DNA"/>
</dbReference>
<dbReference type="CDD" id="cd00130">
    <property type="entry name" value="PAS"/>
    <property type="match status" value="2"/>
</dbReference>
<dbReference type="Pfam" id="PF02518">
    <property type="entry name" value="HATPase_c"/>
    <property type="match status" value="1"/>
</dbReference>
<dbReference type="Gene3D" id="3.40.50.2300">
    <property type="match status" value="1"/>
</dbReference>
<dbReference type="InterPro" id="IPR035965">
    <property type="entry name" value="PAS-like_dom_sf"/>
</dbReference>
<evidence type="ECO:0000256" key="5">
    <source>
        <dbReference type="SAM" id="MobiDB-lite"/>
    </source>
</evidence>
<dbReference type="PANTHER" id="PTHR43065">
    <property type="entry name" value="SENSOR HISTIDINE KINASE"/>
    <property type="match status" value="1"/>
</dbReference>
<protein>
    <recommendedName>
        <fullName evidence="2">histidine kinase</fullName>
        <ecNumber evidence="2">2.7.13.3</ecNumber>
    </recommendedName>
</protein>
<dbReference type="PANTHER" id="PTHR43065:SF42">
    <property type="entry name" value="TWO-COMPONENT SENSOR PPRA"/>
    <property type="match status" value="1"/>
</dbReference>
<dbReference type="AlphaFoldDB" id="A0A936F3Q6"/>
<dbReference type="Gene3D" id="3.30.450.20">
    <property type="entry name" value="PAS domain"/>
    <property type="match status" value="2"/>
</dbReference>
<dbReference type="SUPFAM" id="SSF55874">
    <property type="entry name" value="ATPase domain of HSP90 chaperone/DNA topoisomerase II/histidine kinase"/>
    <property type="match status" value="1"/>
</dbReference>
<dbReference type="InterPro" id="IPR000014">
    <property type="entry name" value="PAS"/>
</dbReference>
<evidence type="ECO:0000256" key="1">
    <source>
        <dbReference type="ARBA" id="ARBA00000085"/>
    </source>
</evidence>
<dbReference type="PROSITE" id="PS50112">
    <property type="entry name" value="PAS"/>
    <property type="match status" value="2"/>
</dbReference>
<dbReference type="PROSITE" id="PS50109">
    <property type="entry name" value="HIS_KIN"/>
    <property type="match status" value="1"/>
</dbReference>
<comment type="caution">
    <text evidence="10">The sequence shown here is derived from an EMBL/GenBank/DDBJ whole genome shotgun (WGS) entry which is preliminary data.</text>
</comment>
<dbReference type="InterPro" id="IPR011006">
    <property type="entry name" value="CheY-like_superfamily"/>
</dbReference>
<feature type="region of interest" description="Disordered" evidence="5">
    <location>
        <begin position="236"/>
        <end position="267"/>
    </location>
</feature>
<dbReference type="Gene3D" id="3.30.565.10">
    <property type="entry name" value="Histidine kinase-like ATPase, C-terminal domain"/>
    <property type="match status" value="1"/>
</dbReference>
<gene>
    <name evidence="10" type="ORF">IPN91_07930</name>
</gene>
<dbReference type="InterPro" id="IPR004358">
    <property type="entry name" value="Sig_transdc_His_kin-like_C"/>
</dbReference>
<evidence type="ECO:0000259" key="7">
    <source>
        <dbReference type="PROSITE" id="PS50110"/>
    </source>
</evidence>
<dbReference type="Pfam" id="PF13426">
    <property type="entry name" value="PAS_9"/>
    <property type="match status" value="1"/>
</dbReference>
<dbReference type="InterPro" id="IPR036097">
    <property type="entry name" value="HisK_dim/P_sf"/>
</dbReference>
<dbReference type="PROSITE" id="PS50110">
    <property type="entry name" value="RESPONSE_REGULATORY"/>
    <property type="match status" value="1"/>
</dbReference>
<reference evidence="10 11" key="1">
    <citation type="submission" date="2020-10" db="EMBL/GenBank/DDBJ databases">
        <title>Connecting structure to function with the recovery of over 1000 high-quality activated sludge metagenome-assembled genomes encoding full-length rRNA genes using long-read sequencing.</title>
        <authorList>
            <person name="Singleton C.M."/>
            <person name="Petriglieri F."/>
            <person name="Kristensen J.M."/>
            <person name="Kirkegaard R.H."/>
            <person name="Michaelsen T.Y."/>
            <person name="Andersen M.H."/>
            <person name="Karst S.M."/>
            <person name="Dueholm M.S."/>
            <person name="Nielsen P.H."/>
            <person name="Albertsen M."/>
        </authorList>
    </citation>
    <scope>NUCLEOTIDE SEQUENCE [LARGE SCALE GENOMIC DNA]</scope>
    <source>
        <strain evidence="10">OdNE_18-Q3-R46-58_MAXAC.008</strain>
    </source>
</reference>
<evidence type="ECO:0000256" key="2">
    <source>
        <dbReference type="ARBA" id="ARBA00012438"/>
    </source>
</evidence>
<evidence type="ECO:0000259" key="9">
    <source>
        <dbReference type="PROSITE" id="PS50113"/>
    </source>
</evidence>
<dbReference type="InterPro" id="IPR000700">
    <property type="entry name" value="PAS-assoc_C"/>
</dbReference>
<dbReference type="NCBIfam" id="TIGR00229">
    <property type="entry name" value="sensory_box"/>
    <property type="match status" value="2"/>
</dbReference>
<keyword evidence="3 4" id="KW-0597">Phosphoprotein</keyword>
<dbReference type="SMART" id="SM00448">
    <property type="entry name" value="REC"/>
    <property type="match status" value="1"/>
</dbReference>
<comment type="catalytic activity">
    <reaction evidence="1">
        <text>ATP + protein L-histidine = ADP + protein N-phospho-L-histidine.</text>
        <dbReference type="EC" id="2.7.13.3"/>
    </reaction>
</comment>
<evidence type="ECO:0000256" key="4">
    <source>
        <dbReference type="PROSITE-ProRule" id="PRU00169"/>
    </source>
</evidence>
<evidence type="ECO:0000313" key="11">
    <source>
        <dbReference type="Proteomes" id="UP000709959"/>
    </source>
</evidence>
<feature type="compositionally biased region" description="Basic and acidic residues" evidence="5">
    <location>
        <begin position="236"/>
        <end position="256"/>
    </location>
</feature>
<dbReference type="SUPFAM" id="SSF55785">
    <property type="entry name" value="PYP-like sensor domain (PAS domain)"/>
    <property type="match status" value="2"/>
</dbReference>
<dbReference type="SMART" id="SM00086">
    <property type="entry name" value="PAC"/>
    <property type="match status" value="2"/>
</dbReference>
<dbReference type="EC" id="2.7.13.3" evidence="2"/>
<evidence type="ECO:0000259" key="8">
    <source>
        <dbReference type="PROSITE" id="PS50112"/>
    </source>
</evidence>
<feature type="modified residue" description="4-aspartylphosphate" evidence="4">
    <location>
        <position position="718"/>
    </location>
</feature>
<feature type="domain" description="PAS" evidence="8">
    <location>
        <begin position="302"/>
        <end position="372"/>
    </location>
</feature>
<dbReference type="InterPro" id="IPR036890">
    <property type="entry name" value="HATPase_C_sf"/>
</dbReference>
<evidence type="ECO:0000256" key="3">
    <source>
        <dbReference type="ARBA" id="ARBA00022553"/>
    </source>
</evidence>
<dbReference type="PROSITE" id="PS50113">
    <property type="entry name" value="PAC"/>
    <property type="match status" value="1"/>
</dbReference>
<dbReference type="SUPFAM" id="SSF55781">
    <property type="entry name" value="GAF domain-like"/>
    <property type="match status" value="1"/>
</dbReference>
<evidence type="ECO:0000313" key="10">
    <source>
        <dbReference type="EMBL" id="MBK8572567.1"/>
    </source>
</evidence>
<name>A0A936F3Q6_9BACT</name>
<dbReference type="Gene3D" id="1.10.287.130">
    <property type="match status" value="1"/>
</dbReference>
<dbReference type="Pfam" id="PF00072">
    <property type="entry name" value="Response_reg"/>
    <property type="match status" value="1"/>
</dbReference>
<dbReference type="SMART" id="SM00091">
    <property type="entry name" value="PAS"/>
    <property type="match status" value="2"/>
</dbReference>
<accession>A0A936F3Q6</accession>
<dbReference type="SMART" id="SM00388">
    <property type="entry name" value="HisKA"/>
    <property type="match status" value="1"/>
</dbReference>